<reference evidence="3" key="1">
    <citation type="journal article" date="2017" name="Genome Biol.">
        <title>Comparative genomics reveals high biological diversity and specific adaptations in the industrially and medically important fungal genus Aspergillus.</title>
        <authorList>
            <person name="de Vries R.P."/>
            <person name="Riley R."/>
            <person name="Wiebenga A."/>
            <person name="Aguilar-Osorio G."/>
            <person name="Amillis S."/>
            <person name="Uchima C.A."/>
            <person name="Anderluh G."/>
            <person name="Asadollahi M."/>
            <person name="Askin M."/>
            <person name="Barry K."/>
            <person name="Battaglia E."/>
            <person name="Bayram O."/>
            <person name="Benocci T."/>
            <person name="Braus-Stromeyer S.A."/>
            <person name="Caldana C."/>
            <person name="Canovas D."/>
            <person name="Cerqueira G.C."/>
            <person name="Chen F."/>
            <person name="Chen W."/>
            <person name="Choi C."/>
            <person name="Clum A."/>
            <person name="Dos Santos R.A."/>
            <person name="Damasio A.R."/>
            <person name="Diallinas G."/>
            <person name="Emri T."/>
            <person name="Fekete E."/>
            <person name="Flipphi M."/>
            <person name="Freyberg S."/>
            <person name="Gallo A."/>
            <person name="Gournas C."/>
            <person name="Habgood R."/>
            <person name="Hainaut M."/>
            <person name="Harispe M.L."/>
            <person name="Henrissat B."/>
            <person name="Hilden K.S."/>
            <person name="Hope R."/>
            <person name="Hossain A."/>
            <person name="Karabika E."/>
            <person name="Karaffa L."/>
            <person name="Karanyi Z."/>
            <person name="Krasevec N."/>
            <person name="Kuo A."/>
            <person name="Kusch H."/>
            <person name="LaButti K."/>
            <person name="Lagendijk E.L."/>
            <person name="Lapidus A."/>
            <person name="Levasseur A."/>
            <person name="Lindquist E."/>
            <person name="Lipzen A."/>
            <person name="Logrieco A.F."/>
            <person name="MacCabe A."/>
            <person name="Maekelae M.R."/>
            <person name="Malavazi I."/>
            <person name="Melin P."/>
            <person name="Meyer V."/>
            <person name="Mielnichuk N."/>
            <person name="Miskei M."/>
            <person name="Molnar A.P."/>
            <person name="Mule G."/>
            <person name="Ngan C.Y."/>
            <person name="Orejas M."/>
            <person name="Orosz E."/>
            <person name="Ouedraogo J.P."/>
            <person name="Overkamp K.M."/>
            <person name="Park H.-S."/>
            <person name="Perrone G."/>
            <person name="Piumi F."/>
            <person name="Punt P.J."/>
            <person name="Ram A.F."/>
            <person name="Ramon A."/>
            <person name="Rauscher S."/>
            <person name="Record E."/>
            <person name="Riano-Pachon D.M."/>
            <person name="Robert V."/>
            <person name="Roehrig J."/>
            <person name="Ruller R."/>
            <person name="Salamov A."/>
            <person name="Salih N.S."/>
            <person name="Samson R.A."/>
            <person name="Sandor E."/>
            <person name="Sanguinetti M."/>
            <person name="Schuetze T."/>
            <person name="Sepcic K."/>
            <person name="Shelest E."/>
            <person name="Sherlock G."/>
            <person name="Sophianopoulou V."/>
            <person name="Squina F.M."/>
            <person name="Sun H."/>
            <person name="Susca A."/>
            <person name="Todd R.B."/>
            <person name="Tsang A."/>
            <person name="Unkles S.E."/>
            <person name="van de Wiele N."/>
            <person name="van Rossen-Uffink D."/>
            <person name="Oliveira J.V."/>
            <person name="Vesth T.C."/>
            <person name="Visser J."/>
            <person name="Yu J.-H."/>
            <person name="Zhou M."/>
            <person name="Andersen M.R."/>
            <person name="Archer D.B."/>
            <person name="Baker S.E."/>
            <person name="Benoit I."/>
            <person name="Brakhage A.A."/>
            <person name="Braus G.H."/>
            <person name="Fischer R."/>
            <person name="Frisvad J.C."/>
            <person name="Goldman G.H."/>
            <person name="Houbraken J."/>
            <person name="Oakley B."/>
            <person name="Pocsi I."/>
            <person name="Scazzocchio C."/>
            <person name="Seiboth B."/>
            <person name="vanKuyk P.A."/>
            <person name="Wortman J."/>
            <person name="Dyer P.S."/>
            <person name="Grigoriev I.V."/>
        </authorList>
    </citation>
    <scope>NUCLEOTIDE SEQUENCE [LARGE SCALE GENOMIC DNA]</scope>
    <source>
        <strain evidence="3">CBS 593.65</strain>
    </source>
</reference>
<proteinExistence type="predicted"/>
<dbReference type="OrthoDB" id="10017208at2759"/>
<dbReference type="GeneID" id="63764484"/>
<dbReference type="STRING" id="1036612.A0A1L9SYQ6"/>
<dbReference type="VEuPathDB" id="FungiDB:ASPSYDRAFT_52003"/>
<organism evidence="2 3">
    <name type="scientific">Aspergillus sydowii CBS 593.65</name>
    <dbReference type="NCBI Taxonomy" id="1036612"/>
    <lineage>
        <taxon>Eukaryota</taxon>
        <taxon>Fungi</taxon>
        <taxon>Dikarya</taxon>
        <taxon>Ascomycota</taxon>
        <taxon>Pezizomycotina</taxon>
        <taxon>Eurotiomycetes</taxon>
        <taxon>Eurotiomycetidae</taxon>
        <taxon>Eurotiales</taxon>
        <taxon>Aspergillaceae</taxon>
        <taxon>Aspergillus</taxon>
        <taxon>Aspergillus subgen. Nidulantes</taxon>
    </lineage>
</organism>
<name>A0A1L9SYQ6_9EURO</name>
<gene>
    <name evidence="2" type="ORF">ASPSYDRAFT_52003</name>
</gene>
<evidence type="ECO:0000313" key="2">
    <source>
        <dbReference type="EMBL" id="OJJ52364.1"/>
    </source>
</evidence>
<dbReference type="InterPro" id="IPR049326">
    <property type="entry name" value="Rhodopsin_dom_fungi"/>
</dbReference>
<keyword evidence="3" id="KW-1185">Reference proteome</keyword>
<dbReference type="RefSeq" id="XP_040696170.1">
    <property type="nucleotide sequence ID" value="XM_040848411.1"/>
</dbReference>
<sequence>MSVLIDKSSVIGVSIYRLTLLFLYSPENVSGKCLSHPLNEGPLINRLNIATVAPSTIWSVIECAVAIICACLPTLMPLVRLIWSCCHCSRQSCDRELEGQDLVHSPISDSQGHRNGQAVALNRKNAANGLMAASGNVVASGRGSDDSAGRGMVSVEQVSV</sequence>
<accession>A0A1L9SYQ6</accession>
<dbReference type="Proteomes" id="UP000184356">
    <property type="component" value="Unassembled WGS sequence"/>
</dbReference>
<dbReference type="Pfam" id="PF20684">
    <property type="entry name" value="Fung_rhodopsin"/>
    <property type="match status" value="1"/>
</dbReference>
<dbReference type="EMBL" id="KV878602">
    <property type="protein sequence ID" value="OJJ52364.1"/>
    <property type="molecule type" value="Genomic_DNA"/>
</dbReference>
<evidence type="ECO:0000313" key="3">
    <source>
        <dbReference type="Proteomes" id="UP000184356"/>
    </source>
</evidence>
<feature type="domain" description="Rhodopsin" evidence="1">
    <location>
        <begin position="50"/>
        <end position="80"/>
    </location>
</feature>
<dbReference type="AlphaFoldDB" id="A0A1L9SYQ6"/>
<protein>
    <recommendedName>
        <fullName evidence="1">Rhodopsin domain-containing protein</fullName>
    </recommendedName>
</protein>
<evidence type="ECO:0000259" key="1">
    <source>
        <dbReference type="Pfam" id="PF20684"/>
    </source>
</evidence>